<protein>
    <recommendedName>
        <fullName evidence="1">Reverse transcriptase zinc-binding domain-containing protein</fullName>
    </recommendedName>
</protein>
<sequence>MATPWADERSLPATLQPCCQYRSISEASVADILADGVRGHLVPRLTTAARTELTEVQEILQSVVLTEEDDRRTCPLSTDRQLQCRDNLHKKGVVDDPVCELCKIAPETCTHLLLDCPFAHQIWTRLGYITDRCAASRIWELRRSPAVPAKHSECMVLLVCWHICKHRNEVIFQQLPPSTSRMIAACKEHANLWKFRLKIADRPIAEAWCQALCSM</sequence>
<reference evidence="2 3" key="1">
    <citation type="submission" date="2018-04" db="EMBL/GenBank/DDBJ databases">
        <title>WGS assembly of Panicum hallii var. hallii HAL2.</title>
        <authorList>
            <person name="Lovell J."/>
            <person name="Jenkins J."/>
            <person name="Lowry D."/>
            <person name="Mamidi S."/>
            <person name="Sreedasyam A."/>
            <person name="Weng X."/>
            <person name="Barry K."/>
            <person name="Bonette J."/>
            <person name="Campitelli B."/>
            <person name="Daum C."/>
            <person name="Gordon S."/>
            <person name="Gould B."/>
            <person name="Lipzen A."/>
            <person name="MacQueen A."/>
            <person name="Palacio-Mejia J."/>
            <person name="Plott C."/>
            <person name="Shakirov E."/>
            <person name="Shu S."/>
            <person name="Yoshinaga Y."/>
            <person name="Zane M."/>
            <person name="Rokhsar D."/>
            <person name="Grimwood J."/>
            <person name="Schmutz J."/>
            <person name="Juenger T."/>
        </authorList>
    </citation>
    <scope>NUCLEOTIDE SEQUENCE [LARGE SCALE GENOMIC DNA]</scope>
    <source>
        <strain evidence="3">cv. HAL2</strain>
    </source>
</reference>
<feature type="domain" description="Reverse transcriptase zinc-binding" evidence="1">
    <location>
        <begin position="78"/>
        <end position="123"/>
    </location>
</feature>
<dbReference type="Proteomes" id="UP000244336">
    <property type="component" value="Chromosome 4"/>
</dbReference>
<dbReference type="AlphaFoldDB" id="A0A2T7E3E0"/>
<name>A0A2T7E3E0_9POAL</name>
<dbReference type="EMBL" id="CM009752">
    <property type="protein sequence ID" value="PUZ62353.1"/>
    <property type="molecule type" value="Genomic_DNA"/>
</dbReference>
<gene>
    <name evidence="2" type="ORF">GQ55_4G350300</name>
</gene>
<dbReference type="Gramene" id="PUZ62353">
    <property type="protein sequence ID" value="PUZ62353"/>
    <property type="gene ID" value="GQ55_4G350300"/>
</dbReference>
<evidence type="ECO:0000313" key="2">
    <source>
        <dbReference type="EMBL" id="PUZ62353.1"/>
    </source>
</evidence>
<evidence type="ECO:0000259" key="1">
    <source>
        <dbReference type="Pfam" id="PF13966"/>
    </source>
</evidence>
<evidence type="ECO:0000313" key="3">
    <source>
        <dbReference type="Proteomes" id="UP000244336"/>
    </source>
</evidence>
<accession>A0A2T7E3E0</accession>
<dbReference type="OrthoDB" id="693846at2759"/>
<dbReference type="InterPro" id="IPR026960">
    <property type="entry name" value="RVT-Znf"/>
</dbReference>
<dbReference type="Pfam" id="PF13966">
    <property type="entry name" value="zf-RVT"/>
    <property type="match status" value="1"/>
</dbReference>
<keyword evidence="3" id="KW-1185">Reference proteome</keyword>
<proteinExistence type="predicted"/>
<organism evidence="2 3">
    <name type="scientific">Panicum hallii var. hallii</name>
    <dbReference type="NCBI Taxonomy" id="1504633"/>
    <lineage>
        <taxon>Eukaryota</taxon>
        <taxon>Viridiplantae</taxon>
        <taxon>Streptophyta</taxon>
        <taxon>Embryophyta</taxon>
        <taxon>Tracheophyta</taxon>
        <taxon>Spermatophyta</taxon>
        <taxon>Magnoliopsida</taxon>
        <taxon>Liliopsida</taxon>
        <taxon>Poales</taxon>
        <taxon>Poaceae</taxon>
        <taxon>PACMAD clade</taxon>
        <taxon>Panicoideae</taxon>
        <taxon>Panicodae</taxon>
        <taxon>Paniceae</taxon>
        <taxon>Panicinae</taxon>
        <taxon>Panicum</taxon>
        <taxon>Panicum sect. Panicum</taxon>
    </lineage>
</organism>
<dbReference type="STRING" id="1504633.A0A2T7E3E0"/>